<feature type="signal peptide" evidence="1">
    <location>
        <begin position="1"/>
        <end position="27"/>
    </location>
</feature>
<reference evidence="2 3" key="1">
    <citation type="submission" date="2019-10" db="EMBL/GenBank/DDBJ databases">
        <title>Genomic analysis of Raineyella sp. CBA3103.</title>
        <authorList>
            <person name="Roh S.W."/>
        </authorList>
    </citation>
    <scope>NUCLEOTIDE SEQUENCE [LARGE SCALE GENOMIC DNA]</scope>
    <source>
        <strain evidence="2 3">CBA3103</strain>
    </source>
</reference>
<dbReference type="RefSeq" id="WP_153571982.1">
    <property type="nucleotide sequence ID" value="NZ_CP045725.1"/>
</dbReference>
<dbReference type="InterPro" id="IPR015943">
    <property type="entry name" value="WD40/YVTN_repeat-like_dom_sf"/>
</dbReference>
<name>A0A5Q2FAP1_9ACTN</name>
<keyword evidence="1" id="KW-0732">Signal</keyword>
<dbReference type="AlphaFoldDB" id="A0A5Q2FAP1"/>
<keyword evidence="3" id="KW-1185">Reference proteome</keyword>
<evidence type="ECO:0008006" key="4">
    <source>
        <dbReference type="Google" id="ProtNLM"/>
    </source>
</evidence>
<gene>
    <name evidence="2" type="ORF">Rai3103_06970</name>
</gene>
<accession>A0A5Q2FAP1</accession>
<evidence type="ECO:0000313" key="2">
    <source>
        <dbReference type="EMBL" id="QGF23451.1"/>
    </source>
</evidence>
<dbReference type="Gene3D" id="2.120.10.10">
    <property type="match status" value="2"/>
</dbReference>
<dbReference type="Proteomes" id="UP000386847">
    <property type="component" value="Chromosome"/>
</dbReference>
<protein>
    <recommendedName>
        <fullName evidence="4">Exo-alpha-sialidase</fullName>
    </recommendedName>
</protein>
<proteinExistence type="predicted"/>
<sequence>MARVRLAIAYAAIAAAALLTQGGAAHATPPPPTPTAGTNVRVTLDNGTSTWKSADQLAGGSYTDAVLARCTTDRRQQNEPTLAIDPRNPDVWAAGSNNYCTTATVGDAWAGFYRSSNGGGTWTNSLLPGYLGDSSTQGAASPLSSLVAGGAIASGDPVMAWDGSGNLFFMGNNFNRGTDNGNSGFTTRDNIGSVWVATYAPKDPSDNRTDGQKYVRTVVLAQNTFGLGSSNDKTAMAVDPATGIVYAAWSDFRGSGGASIMFSRSTDHGASFSTPVRLSAATSGNQGPSIAIGAGGQVFVSWVGSAGGPAMNSVTGAAFVSSADYGKTFTNARIAVPYRAFDSSQFSGNGARDCGDGPYACPTGFTFPRFDLAQPYLAADTVHGTVVMAFQTALPSGQGQIQVATSTDGGSHWSTPTALAPSGTGHQFFPYLVASAGRVSAIWYDSRGDGDYAATRPPCNSATGATSACLNVRYAASTDGGSTWGTSIRVTSRPFNPNYEQFGGRRVPFLGDYITVAAQGDRIGAVWADQRDTVAAADRTGDADGADVAGDPETGGTCTSLSTTCFDTSGGLDQNVYAAVIRP</sequence>
<dbReference type="Gene3D" id="2.130.10.10">
    <property type="entry name" value="YVTN repeat-like/Quinoprotein amine dehydrogenase"/>
    <property type="match status" value="1"/>
</dbReference>
<feature type="chain" id="PRO_5024463816" description="Exo-alpha-sialidase" evidence="1">
    <location>
        <begin position="28"/>
        <end position="583"/>
    </location>
</feature>
<dbReference type="CDD" id="cd15482">
    <property type="entry name" value="Sialidase_non-viral"/>
    <property type="match status" value="1"/>
</dbReference>
<organism evidence="2 3">
    <name type="scientific">Raineyella fluvialis</name>
    <dbReference type="NCBI Taxonomy" id="2662261"/>
    <lineage>
        <taxon>Bacteria</taxon>
        <taxon>Bacillati</taxon>
        <taxon>Actinomycetota</taxon>
        <taxon>Actinomycetes</taxon>
        <taxon>Propionibacteriales</taxon>
        <taxon>Propionibacteriaceae</taxon>
        <taxon>Raineyella</taxon>
    </lineage>
</organism>
<evidence type="ECO:0000256" key="1">
    <source>
        <dbReference type="SAM" id="SignalP"/>
    </source>
</evidence>
<dbReference type="InterPro" id="IPR036278">
    <property type="entry name" value="Sialidase_sf"/>
</dbReference>
<dbReference type="SUPFAM" id="SSF50939">
    <property type="entry name" value="Sialidases"/>
    <property type="match status" value="1"/>
</dbReference>
<dbReference type="KEGG" id="rain:Rai3103_06970"/>
<evidence type="ECO:0000313" key="3">
    <source>
        <dbReference type="Proteomes" id="UP000386847"/>
    </source>
</evidence>
<dbReference type="EMBL" id="CP045725">
    <property type="protein sequence ID" value="QGF23451.1"/>
    <property type="molecule type" value="Genomic_DNA"/>
</dbReference>